<accession>A0A9W8W7A0</accession>
<feature type="domain" description="BTB" evidence="1">
    <location>
        <begin position="26"/>
        <end position="96"/>
    </location>
</feature>
<dbReference type="AlphaFoldDB" id="A0A9W8W7A0"/>
<comment type="caution">
    <text evidence="2">The sequence shown here is derived from an EMBL/GenBank/DDBJ whole genome shotgun (WGS) entry which is preliminary data.</text>
</comment>
<dbReference type="OrthoDB" id="5275938at2759"/>
<dbReference type="Gene3D" id="3.30.710.10">
    <property type="entry name" value="Potassium Channel Kv1.1, Chain A"/>
    <property type="match status" value="1"/>
</dbReference>
<evidence type="ECO:0000313" key="3">
    <source>
        <dbReference type="Proteomes" id="UP001140502"/>
    </source>
</evidence>
<reference evidence="2" key="1">
    <citation type="submission" date="2022-10" db="EMBL/GenBank/DDBJ databases">
        <title>Tapping the CABI collections for fungal endophytes: first genome assemblies for Collariella, Neodidymelliopsis, Ascochyta clinopodiicola, Didymella pomorum, Didymosphaeria variabile, Neocosmospora piperis and Neocucurbitaria cava.</title>
        <authorList>
            <person name="Hill R."/>
        </authorList>
    </citation>
    <scope>NUCLEOTIDE SEQUENCE</scope>
    <source>
        <strain evidence="2">IMI 366586</strain>
    </source>
</reference>
<protein>
    <recommendedName>
        <fullName evidence="1">BTB domain-containing protein</fullName>
    </recommendedName>
</protein>
<dbReference type="EMBL" id="JAPEUR010000234">
    <property type="protein sequence ID" value="KAJ4314285.1"/>
    <property type="molecule type" value="Genomic_DNA"/>
</dbReference>
<dbReference type="Pfam" id="PF00651">
    <property type="entry name" value="BTB"/>
    <property type="match status" value="1"/>
</dbReference>
<dbReference type="Proteomes" id="UP001140502">
    <property type="component" value="Unassembled WGS sequence"/>
</dbReference>
<proteinExistence type="predicted"/>
<dbReference type="InterPro" id="IPR011333">
    <property type="entry name" value="SKP1/BTB/POZ_sf"/>
</dbReference>
<keyword evidence="3" id="KW-1185">Reference proteome</keyword>
<evidence type="ECO:0000259" key="1">
    <source>
        <dbReference type="PROSITE" id="PS50097"/>
    </source>
</evidence>
<evidence type="ECO:0000313" key="2">
    <source>
        <dbReference type="EMBL" id="KAJ4314285.1"/>
    </source>
</evidence>
<dbReference type="SUPFAM" id="SSF54695">
    <property type="entry name" value="POZ domain"/>
    <property type="match status" value="1"/>
</dbReference>
<sequence length="203" mass="22479">MAKERGQPADEASPGDPKFDMIAPDGDVIFALNKDGTKVRVHSAIMKNSSPVFTAMLGPNFKEGRALSAGNGIPVEISLPEDDPIAFGWVCRVLHSQADTKLWSPEPKKIAQVLDIANKYDLMDGIQLSVNIWINHQINTSADPDYWSLLLASYRAHDHDTFETTSRHLVLKYKDSFVKLAAKSESSIPRPDEQCVMFRLAVA</sequence>
<gene>
    <name evidence="2" type="ORF">N0V84_008988</name>
</gene>
<name>A0A9W8W7A0_9HYPO</name>
<dbReference type="InterPro" id="IPR000210">
    <property type="entry name" value="BTB/POZ_dom"/>
</dbReference>
<dbReference type="PROSITE" id="PS50097">
    <property type="entry name" value="BTB"/>
    <property type="match status" value="1"/>
</dbReference>
<organism evidence="2 3">
    <name type="scientific">Fusarium piperis</name>
    <dbReference type="NCBI Taxonomy" id="1435070"/>
    <lineage>
        <taxon>Eukaryota</taxon>
        <taxon>Fungi</taxon>
        <taxon>Dikarya</taxon>
        <taxon>Ascomycota</taxon>
        <taxon>Pezizomycotina</taxon>
        <taxon>Sordariomycetes</taxon>
        <taxon>Hypocreomycetidae</taxon>
        <taxon>Hypocreales</taxon>
        <taxon>Nectriaceae</taxon>
        <taxon>Fusarium</taxon>
        <taxon>Fusarium solani species complex</taxon>
    </lineage>
</organism>